<gene>
    <name evidence="2" type="ORF">S03H2_61163</name>
</gene>
<evidence type="ECO:0000259" key="1">
    <source>
        <dbReference type="PROSITE" id="PS50110"/>
    </source>
</evidence>
<dbReference type="SUPFAM" id="SSF52172">
    <property type="entry name" value="CheY-like"/>
    <property type="match status" value="1"/>
</dbReference>
<dbReference type="Pfam" id="PF00072">
    <property type="entry name" value="Response_reg"/>
    <property type="match status" value="1"/>
</dbReference>
<organism evidence="2">
    <name type="scientific">marine sediment metagenome</name>
    <dbReference type="NCBI Taxonomy" id="412755"/>
    <lineage>
        <taxon>unclassified sequences</taxon>
        <taxon>metagenomes</taxon>
        <taxon>ecological metagenomes</taxon>
    </lineage>
</organism>
<comment type="caution">
    <text evidence="2">The sequence shown here is derived from an EMBL/GenBank/DDBJ whole genome shotgun (WGS) entry which is preliminary data.</text>
</comment>
<dbReference type="Gene3D" id="3.40.50.2300">
    <property type="match status" value="1"/>
</dbReference>
<dbReference type="AlphaFoldDB" id="X1II42"/>
<dbReference type="InterPro" id="IPR001789">
    <property type="entry name" value="Sig_transdc_resp-reg_receiver"/>
</dbReference>
<dbReference type="InterPro" id="IPR011006">
    <property type="entry name" value="CheY-like_superfamily"/>
</dbReference>
<dbReference type="EMBL" id="BARU01039464">
    <property type="protein sequence ID" value="GAH81377.1"/>
    <property type="molecule type" value="Genomic_DNA"/>
</dbReference>
<feature type="domain" description="Response regulatory" evidence="1">
    <location>
        <begin position="1"/>
        <end position="103"/>
    </location>
</feature>
<name>X1II42_9ZZZZ</name>
<protein>
    <recommendedName>
        <fullName evidence="1">Response regulatory domain-containing protein</fullName>
    </recommendedName>
</protein>
<proteinExistence type="predicted"/>
<reference evidence="2" key="1">
    <citation type="journal article" date="2014" name="Front. Microbiol.">
        <title>High frequency of phylogenetically diverse reductive dehalogenase-homologous genes in deep subseafloor sedimentary metagenomes.</title>
        <authorList>
            <person name="Kawai M."/>
            <person name="Futagami T."/>
            <person name="Toyoda A."/>
            <person name="Takaki Y."/>
            <person name="Nishi S."/>
            <person name="Hori S."/>
            <person name="Arai W."/>
            <person name="Tsubouchi T."/>
            <person name="Morono Y."/>
            <person name="Uchiyama I."/>
            <person name="Ito T."/>
            <person name="Fujiyama A."/>
            <person name="Inagaki F."/>
            <person name="Takami H."/>
        </authorList>
    </citation>
    <scope>NUCLEOTIDE SEQUENCE</scope>
    <source>
        <strain evidence="2">Expedition CK06-06</strain>
    </source>
</reference>
<sequence length="113" mass="12782">MLRDEFDLVTTLSNPNLIPEELRKNQHDVVLLDMNFSAGVQTGNEGLFWMKEILSIDHSMVVVMITAYGDINLAVKAMKQGATDFIVKPWENEKLVATLKTGVKLRQSYRNVS</sequence>
<accession>X1II42</accession>
<feature type="non-terminal residue" evidence="2">
    <location>
        <position position="113"/>
    </location>
</feature>
<dbReference type="GO" id="GO:0000160">
    <property type="term" value="P:phosphorelay signal transduction system"/>
    <property type="evidence" value="ECO:0007669"/>
    <property type="project" value="InterPro"/>
</dbReference>
<evidence type="ECO:0000313" key="2">
    <source>
        <dbReference type="EMBL" id="GAH81377.1"/>
    </source>
</evidence>
<dbReference type="PROSITE" id="PS50110">
    <property type="entry name" value="RESPONSE_REGULATORY"/>
    <property type="match status" value="1"/>
</dbReference>